<sequence length="122" mass="14298">MTTDKPPSINLRNKIILLYLIVFGVHRTRAADAVFHFPEYGYKENNKNELTFREFETSCEQSPRCDTLNGVERVRCTRQCISPSCYHEIYQFDELEEGEIDVRLNSFKGCFIQAYRSQANMT</sequence>
<dbReference type="AlphaFoldDB" id="A0A7R8YRW8"/>
<organism evidence="2 3">
    <name type="scientific">Hermetia illucens</name>
    <name type="common">Black soldier fly</name>
    <dbReference type="NCBI Taxonomy" id="343691"/>
    <lineage>
        <taxon>Eukaryota</taxon>
        <taxon>Metazoa</taxon>
        <taxon>Ecdysozoa</taxon>
        <taxon>Arthropoda</taxon>
        <taxon>Hexapoda</taxon>
        <taxon>Insecta</taxon>
        <taxon>Pterygota</taxon>
        <taxon>Neoptera</taxon>
        <taxon>Endopterygota</taxon>
        <taxon>Diptera</taxon>
        <taxon>Brachycera</taxon>
        <taxon>Stratiomyomorpha</taxon>
        <taxon>Stratiomyidae</taxon>
        <taxon>Hermetiinae</taxon>
        <taxon>Hermetia</taxon>
    </lineage>
</organism>
<gene>
    <name evidence="2" type="ORF">HERILL_LOCUS6125</name>
</gene>
<protein>
    <submittedName>
        <fullName evidence="2">Uncharacterized protein</fullName>
    </submittedName>
</protein>
<dbReference type="Pfam" id="PF16029">
    <property type="entry name" value="DUF4787"/>
    <property type="match status" value="1"/>
</dbReference>
<dbReference type="PANTHER" id="PTHR35455:SF1">
    <property type="entry name" value="AGAP005842-PA"/>
    <property type="match status" value="1"/>
</dbReference>
<keyword evidence="1" id="KW-0732">Signal</keyword>
<dbReference type="EMBL" id="LR899010">
    <property type="protein sequence ID" value="CAD7083148.1"/>
    <property type="molecule type" value="Genomic_DNA"/>
</dbReference>
<evidence type="ECO:0000313" key="2">
    <source>
        <dbReference type="EMBL" id="CAD7083148.1"/>
    </source>
</evidence>
<feature type="signal peptide" evidence="1">
    <location>
        <begin position="1"/>
        <end position="30"/>
    </location>
</feature>
<dbReference type="OrthoDB" id="1915375at2759"/>
<dbReference type="InParanoid" id="A0A7R8YRW8"/>
<feature type="chain" id="PRO_5031387118" evidence="1">
    <location>
        <begin position="31"/>
        <end position="122"/>
    </location>
</feature>
<evidence type="ECO:0000313" key="3">
    <source>
        <dbReference type="Proteomes" id="UP000594454"/>
    </source>
</evidence>
<accession>A0A7R8YRW8</accession>
<evidence type="ECO:0000256" key="1">
    <source>
        <dbReference type="SAM" id="SignalP"/>
    </source>
</evidence>
<keyword evidence="3" id="KW-1185">Reference proteome</keyword>
<reference evidence="2 3" key="1">
    <citation type="submission" date="2020-11" db="EMBL/GenBank/DDBJ databases">
        <authorList>
            <person name="Wallbank WR R."/>
            <person name="Pardo Diaz C."/>
            <person name="Kozak K."/>
            <person name="Martin S."/>
            <person name="Jiggins C."/>
            <person name="Moest M."/>
            <person name="Warren A I."/>
            <person name="Generalovic N T."/>
            <person name="Byers J.R.P. K."/>
            <person name="Montejo-Kovacevich G."/>
            <person name="Yen C E."/>
        </authorList>
    </citation>
    <scope>NUCLEOTIDE SEQUENCE [LARGE SCALE GENOMIC DNA]</scope>
</reference>
<dbReference type="OMA" id="CIRECVS"/>
<dbReference type="PANTHER" id="PTHR35455">
    <property type="entry name" value="UNNAMED PRODUCT"/>
    <property type="match status" value="1"/>
</dbReference>
<name>A0A7R8YRW8_HERIL</name>
<proteinExistence type="predicted"/>
<dbReference type="InterPro" id="IPR031985">
    <property type="entry name" value="DUF4787"/>
</dbReference>
<dbReference type="Proteomes" id="UP000594454">
    <property type="component" value="Chromosome 2"/>
</dbReference>